<dbReference type="InterPro" id="IPR025724">
    <property type="entry name" value="GAG-pre-integrase_dom"/>
</dbReference>
<keyword evidence="1" id="KW-0175">Coiled coil</keyword>
<feature type="compositionally biased region" description="Low complexity" evidence="2">
    <location>
        <begin position="832"/>
        <end position="843"/>
    </location>
</feature>
<sequence>MALIFADTQNMIAYLTKSDASEGFDQIIDFLNGSSIKYALTVNPNIYVSCIKQFWTSVLVKKVNDVLRLQALVDKNKVIITEATIRDVLRLADAEGIDCLPNEEIFTYLVRNVDSSTKFYMYPRFLQLMIRAQGGDLFSHTTKYSSPDLTQKQVDESAAELNVDDVPAAGVADEVQPTLPPSLIVQPPSPQQQPQPSQDAEISLDLLHSLLDTCTTLTRRVEHLEQDNISQALEITKLKQRVKKLERRNKLKVSKLRRLKRVGTAYRVDISDDTVMDDVSKQGRIIIYMDADVDVTLKDVAVVAKTEESANCYNYYCCSTTYTAAAPTLTTAPSAARRRKGVVIRDPEETATPSTIIHFEAKSKDKGKGILVEEPKPLKKQAQIKQDEAFVRELEAELNKNIDWDEVIEQVQRKEKEDNAVKSQEDKAAKKQKLDEEVADLKRHLQMVPNNEDDIYTEATPLARKVPVVDYEIYTENNKPYYKIIRADRSPQLFLSFLSLLRNFDREELEVLWELVKERFASSKPNNFSDDFLLTTLTYMFEKIDVQAQVWKNQRTVHDDLASREKISTYKVHSGTNAQQVKGPIIVTESDPESARRRPSEQLVADMIQALKASRKSTRSWPHAGGSSEGTGTKPRVLDESTIILKTLSEDTGAKPEVLDEEKYTFVAKEEEKKDDDDDDDDDDDKSIDIEETGDEETDDEFMLEITDTTKANAEKTKEVKDDNKKDELPPSSSSLSISLGFGYQFLNLSSDKSTVGNLKDTGDVEINFIGRLNPTRDTTDPVSINPHSDPKKILRKRDHDGDDKDKDPSARPNHGKKSNRRRTKESKSSKKTSTTKETSKSNAPTKVLESDKSEPPTLDTEWNTRQVVNDQPEQTWFNDMVSAAKDRLTFDDLMAAPIDFSKFAINHLKIDKLTKAHLVGPIYNLLKGTCQSSIELEYNMEECSKALSDQLDWNNPEGDCFPFDLNKPFLLKGHPGYNKDMSRTKWSATDKRRSELMVELIDKQMQERRILRNLERLVGARELKMDYRLMQRTNQRDLPRDISFDRIEVLRYDMKGVKVRKGIMQTKIELTLEQTQQGVSNEVLSRMELYMLNRQYGQMILESIENGPLLWPTIQENGVTRVKKYSELSTTEAIQADCDVKATNIILQGLPLEVYALVSTYKVANGLWERIQMLMQGTSLIKQERECKLYDEFDKFAYRKGESLSPSSTPLLLTYPSNDFQSSMNHNVYNPSSSMPHVENAPTVHQQSEFSSPNTRLVVPVFQKGDDPIDAINHMMSFLTTVVTSRYPATNNQLRTSSNPRQQDTINNGREEELEFLADPQIAETSSTQYVVTNNASYQADDLDTYDSDCDKLNSAKIALMANLSYYGSDNLAEVKELNNIVFKRNQSAQTVHMLTKPQFFYDHSTRQALGFQNPCYLKWAQQLKPKLYNGSVIQKTDAIVIHDSEETLMLEDESCSKMLQKQNDPIMSEKKVITKPVDYVVVEQHYVEKNKFQDKMKNVLKDNERLLEQAISVDIVNIIVHDHVNSACKTVNICERCVTIETELQKIFIKKECYDMMLSSASGSQPQGNTKKDRIQRTTSKAKKNKLEDHHRTVRPSLNKKKSDVDTKAISFVTNSKSNVNSNLKCATCKGCLFSNNHDLYVLEFINAENARVKSKYVKKPINRKIWQPTGKMFTTIGHIWKPTGQTFTLVGNVYPLTRIATIAIVPLREPIPTESNTDKPVVTLVYSRKSKAAKKKVPVCNSKIHKSLVANEKEPNNSWGSTSFNVSSSVIECSCFIRNLDGVDLLTGSRGNNLYTLSLQDMMASSPICLLFKASKTKSWLWHRRLSHLNFGAINHLARQGLVRGLPKLKFKKDHLCSACAMGKSKKKSHKPKFEDTNQEKLYLLHMDLYGPMRVESINRKKYILIIVDDYSRFTWVKFLRSKNEAPDFINKFLKMIQVRLKVPVRRKLQPKADIGIFIGYAPTKKAFWIYNRRTRRIVETIHVDFDKLTTMAFEQSSSGPALNEMSPAIISSRLMQKSSSSTPYVPPSRNDWDLLFQPMSDELLNPSPSVDHQAPEVIALIVEVIPPVQADSTGSPSSTTVDQDAPSPSKSHTTLETQSSVIPQDVKEDNHDIEVAHMGNDPLFGVTIPEVTSAQSSSTVSPHPIVQPDHQIPQHNSKWTKDHPLHNIIGQLSRPVSTWLQLHEQALFCYYDAFLTLVEPKTYKKALTQSCWIEAMQEDLNEFERLKVWELVPPRCYRQEEGIDFEESFALIARLEAIRIFLAYVAHKNMVVYQMDVKTAFLNGNLREEVCVSQPDGFVDQDNPNHMYKLKKALYGLKQAPRAWNDNDLLLVQIYVEDIIFAASTPELLDTPMVEKSKLDEDKERKAVDPSHYHGMIGTLLYLTASRPNLQFAICMCARYQAQPIKKHVHAVKRIFRYLRGTVNRGLWYLKDSSFALTAFADADHAGCQDTRRSTSGSVQFLGERLIRWSSKGKRVENGVIKLYFVNTEYQLVNLFIKALGRDRIEFLINKLGMRSFKPKTLKQLMDEVDEYWWTMDTTIDQQVAIDEDLVPHAKRLEIGRSNFCLLSDIKSKESTLQLVYDVMHLCQFFKAFLVEHKDSKKSNEMYDPRFTKVIIHHFMSKDPSIPRRNKFGALVPIELTNEDIRNSNAYKEYYAVATGATPPKPKASVRKTRSSSDTTITPPTTTAGERIQKRTKSDQNRTKTGSVLGLVRIRFYAFSFLISASE</sequence>
<dbReference type="SUPFAM" id="SSF53098">
    <property type="entry name" value="Ribonuclease H-like"/>
    <property type="match status" value="1"/>
</dbReference>
<feature type="compositionally biased region" description="Low complexity" evidence="2">
    <location>
        <begin position="2680"/>
        <end position="2691"/>
    </location>
</feature>
<feature type="region of interest" description="Disordered" evidence="2">
    <location>
        <begin position="178"/>
        <end position="199"/>
    </location>
</feature>
<evidence type="ECO:0000259" key="3">
    <source>
        <dbReference type="Pfam" id="PF07727"/>
    </source>
</evidence>
<dbReference type="InterPro" id="IPR013103">
    <property type="entry name" value="RVT_2"/>
</dbReference>
<protein>
    <recommendedName>
        <fullName evidence="7">Retrovirus-related Pol polyprotein from transposon TNT 1-94</fullName>
    </recommendedName>
</protein>
<feature type="domain" description="Reverse transcriptase Ty1/copia-type" evidence="3">
    <location>
        <begin position="2216"/>
        <end position="2330"/>
    </location>
</feature>
<feature type="domain" description="GAG-pre-integrase" evidence="4">
    <location>
        <begin position="1796"/>
        <end position="1868"/>
    </location>
</feature>
<evidence type="ECO:0000256" key="1">
    <source>
        <dbReference type="SAM" id="Coils"/>
    </source>
</evidence>
<feature type="region of interest" description="Disordered" evidence="2">
    <location>
        <begin position="614"/>
        <end position="638"/>
    </location>
</feature>
<dbReference type="PANTHER" id="PTHR11439:SF509">
    <property type="entry name" value="RNA-DIRECTED DNA POLYMERASE"/>
    <property type="match status" value="1"/>
</dbReference>
<feature type="compositionally biased region" description="Acidic residues" evidence="2">
    <location>
        <begin position="673"/>
        <end position="703"/>
    </location>
</feature>
<accession>A0A6L2LME4</accession>
<dbReference type="PANTHER" id="PTHR11439">
    <property type="entry name" value="GAG-POL-RELATED RETROTRANSPOSON"/>
    <property type="match status" value="1"/>
</dbReference>
<dbReference type="InterPro" id="IPR036397">
    <property type="entry name" value="RNaseH_sf"/>
</dbReference>
<dbReference type="InterPro" id="IPR043502">
    <property type="entry name" value="DNA/RNA_pol_sf"/>
</dbReference>
<evidence type="ECO:0000259" key="5">
    <source>
        <dbReference type="Pfam" id="PF25597"/>
    </source>
</evidence>
<evidence type="ECO:0000256" key="2">
    <source>
        <dbReference type="SAM" id="MobiDB-lite"/>
    </source>
</evidence>
<feature type="compositionally biased region" description="Basic and acidic residues" evidence="2">
    <location>
        <begin position="789"/>
        <end position="810"/>
    </location>
</feature>
<dbReference type="Pfam" id="PF13976">
    <property type="entry name" value="gag_pre-integrs"/>
    <property type="match status" value="1"/>
</dbReference>
<dbReference type="Pfam" id="PF25597">
    <property type="entry name" value="SH3_retrovirus"/>
    <property type="match status" value="1"/>
</dbReference>
<evidence type="ECO:0000259" key="4">
    <source>
        <dbReference type="Pfam" id="PF13976"/>
    </source>
</evidence>
<feature type="region of interest" description="Disordered" evidence="2">
    <location>
        <begin position="653"/>
        <end position="738"/>
    </location>
</feature>
<feature type="region of interest" description="Disordered" evidence="2">
    <location>
        <begin position="773"/>
        <end position="868"/>
    </location>
</feature>
<gene>
    <name evidence="6" type="ORF">Tci_033313</name>
</gene>
<proteinExistence type="predicted"/>
<feature type="region of interest" description="Disordered" evidence="2">
    <location>
        <begin position="1563"/>
        <end position="1603"/>
    </location>
</feature>
<feature type="compositionally biased region" description="Basic and acidic residues" evidence="2">
    <location>
        <begin position="653"/>
        <end position="672"/>
    </location>
</feature>
<evidence type="ECO:0008006" key="7">
    <source>
        <dbReference type="Google" id="ProtNLM"/>
    </source>
</evidence>
<feature type="compositionally biased region" description="Basic residues" evidence="2">
    <location>
        <begin position="814"/>
        <end position="825"/>
    </location>
</feature>
<dbReference type="GO" id="GO:0003676">
    <property type="term" value="F:nucleic acid binding"/>
    <property type="evidence" value="ECO:0007669"/>
    <property type="project" value="InterPro"/>
</dbReference>
<dbReference type="InterPro" id="IPR057670">
    <property type="entry name" value="SH3_retrovirus"/>
</dbReference>
<name>A0A6L2LME4_TANCI</name>
<feature type="region of interest" description="Disordered" evidence="2">
    <location>
        <begin position="2073"/>
        <end position="2104"/>
    </location>
</feature>
<feature type="compositionally biased region" description="Basic and acidic residues" evidence="2">
    <location>
        <begin position="713"/>
        <end position="729"/>
    </location>
</feature>
<dbReference type="InterPro" id="IPR012337">
    <property type="entry name" value="RNaseH-like_sf"/>
</dbReference>
<reference evidence="6" key="1">
    <citation type="journal article" date="2019" name="Sci. Rep.">
        <title>Draft genome of Tanacetum cinerariifolium, the natural source of mosquito coil.</title>
        <authorList>
            <person name="Yamashiro T."/>
            <person name="Shiraishi A."/>
            <person name="Satake H."/>
            <person name="Nakayama K."/>
        </authorList>
    </citation>
    <scope>NUCLEOTIDE SEQUENCE</scope>
</reference>
<dbReference type="Pfam" id="PF07727">
    <property type="entry name" value="RVT_2"/>
    <property type="match status" value="1"/>
</dbReference>
<feature type="compositionally biased region" description="Polar residues" evidence="2">
    <location>
        <begin position="2074"/>
        <end position="2104"/>
    </location>
</feature>
<feature type="compositionally biased region" description="Basic and acidic residues" evidence="2">
    <location>
        <begin position="2695"/>
        <end position="2706"/>
    </location>
</feature>
<organism evidence="6">
    <name type="scientific">Tanacetum cinerariifolium</name>
    <name type="common">Dalmatian daisy</name>
    <name type="synonym">Chrysanthemum cinerariifolium</name>
    <dbReference type="NCBI Taxonomy" id="118510"/>
    <lineage>
        <taxon>Eukaryota</taxon>
        <taxon>Viridiplantae</taxon>
        <taxon>Streptophyta</taxon>
        <taxon>Embryophyta</taxon>
        <taxon>Tracheophyta</taxon>
        <taxon>Spermatophyta</taxon>
        <taxon>Magnoliopsida</taxon>
        <taxon>eudicotyledons</taxon>
        <taxon>Gunneridae</taxon>
        <taxon>Pentapetalae</taxon>
        <taxon>asterids</taxon>
        <taxon>campanulids</taxon>
        <taxon>Asterales</taxon>
        <taxon>Asteraceae</taxon>
        <taxon>Asteroideae</taxon>
        <taxon>Anthemideae</taxon>
        <taxon>Anthemidinae</taxon>
        <taxon>Tanacetum</taxon>
    </lineage>
</organism>
<dbReference type="SUPFAM" id="SSF56672">
    <property type="entry name" value="DNA/RNA polymerases"/>
    <property type="match status" value="1"/>
</dbReference>
<comment type="caution">
    <text evidence="6">The sequence shown here is derived from an EMBL/GenBank/DDBJ whole genome shotgun (WGS) entry which is preliminary data.</text>
</comment>
<dbReference type="Gene3D" id="3.30.420.10">
    <property type="entry name" value="Ribonuclease H-like superfamily/Ribonuclease H"/>
    <property type="match status" value="1"/>
</dbReference>
<feature type="coiled-coil region" evidence="1">
    <location>
        <begin position="207"/>
        <end position="262"/>
    </location>
</feature>
<feature type="region of interest" description="Disordered" evidence="2">
    <location>
        <begin position="2666"/>
        <end position="2707"/>
    </location>
</feature>
<dbReference type="EMBL" id="BKCJ010004487">
    <property type="protein sequence ID" value="GEU61335.1"/>
    <property type="molecule type" value="Genomic_DNA"/>
</dbReference>
<feature type="domain" description="Retroviral polymerase SH3-like" evidence="5">
    <location>
        <begin position="1947"/>
        <end position="2000"/>
    </location>
</feature>
<feature type="coiled-coil region" evidence="1">
    <location>
        <begin position="413"/>
        <end position="444"/>
    </location>
</feature>
<evidence type="ECO:0000313" key="6">
    <source>
        <dbReference type="EMBL" id="GEU61335.1"/>
    </source>
</evidence>